<keyword evidence="5 8" id="KW-1133">Transmembrane helix</keyword>
<dbReference type="GO" id="GO:0015031">
    <property type="term" value="P:protein transport"/>
    <property type="evidence" value="ECO:0007669"/>
    <property type="project" value="UniProtKB-KW"/>
</dbReference>
<keyword evidence="7" id="KW-0653">Protein transport</keyword>
<keyword evidence="6 8" id="KW-0472">Membrane</keyword>
<dbReference type="RefSeq" id="WP_330481633.1">
    <property type="nucleotide sequence ID" value="NZ_JAZBJZ010000001.1"/>
</dbReference>
<comment type="caution">
    <text evidence="9">The sequence shown here is derived from an EMBL/GenBank/DDBJ whole genome shotgun (WGS) entry which is preliminary data.</text>
</comment>
<protein>
    <submittedName>
        <fullName evidence="9">Biopolymer transporter ExbD</fullName>
    </submittedName>
</protein>
<gene>
    <name evidence="9" type="ORF">V2H45_00465</name>
</gene>
<dbReference type="GO" id="GO:0022857">
    <property type="term" value="F:transmembrane transporter activity"/>
    <property type="evidence" value="ECO:0007669"/>
    <property type="project" value="InterPro"/>
</dbReference>
<evidence type="ECO:0000256" key="3">
    <source>
        <dbReference type="ARBA" id="ARBA00022475"/>
    </source>
</evidence>
<evidence type="ECO:0000256" key="6">
    <source>
        <dbReference type="ARBA" id="ARBA00023136"/>
    </source>
</evidence>
<evidence type="ECO:0000256" key="7">
    <source>
        <dbReference type="RuleBase" id="RU003879"/>
    </source>
</evidence>
<evidence type="ECO:0000256" key="2">
    <source>
        <dbReference type="ARBA" id="ARBA00005811"/>
    </source>
</evidence>
<dbReference type="EMBL" id="JAZBJZ010000001">
    <property type="protein sequence ID" value="MEE3715210.1"/>
    <property type="molecule type" value="Genomic_DNA"/>
</dbReference>
<evidence type="ECO:0000256" key="8">
    <source>
        <dbReference type="SAM" id="Phobius"/>
    </source>
</evidence>
<evidence type="ECO:0000256" key="5">
    <source>
        <dbReference type="ARBA" id="ARBA00022989"/>
    </source>
</evidence>
<name>A0AAW9PVP4_9CYAN</name>
<evidence type="ECO:0000313" key="9">
    <source>
        <dbReference type="EMBL" id="MEE3715210.1"/>
    </source>
</evidence>
<dbReference type="Pfam" id="PF02472">
    <property type="entry name" value="ExbD"/>
    <property type="match status" value="1"/>
</dbReference>
<sequence length="145" mass="15474">MKIRSRYSAPSGAEINITALLDVVFSILAFFVMISAGLATPSRVGVDLPVANNSSAASTGADNTQSQQNMLIVTLDNMGRTLVDGNVLDAAALEQVVRLHIAKYPQGLIVMSAEDKNVTYQQVVNRLADLRRIAGDRVAIATSRS</sequence>
<dbReference type="PANTHER" id="PTHR30558">
    <property type="entry name" value="EXBD MEMBRANE COMPONENT OF PMF-DRIVEN MACROMOLECULE IMPORT SYSTEM"/>
    <property type="match status" value="1"/>
</dbReference>
<comment type="similarity">
    <text evidence="2 7">Belongs to the ExbD/TolR family.</text>
</comment>
<feature type="transmembrane region" description="Helical" evidence="8">
    <location>
        <begin position="20"/>
        <end position="39"/>
    </location>
</feature>
<reference evidence="9" key="1">
    <citation type="submission" date="2024-01" db="EMBL/GenBank/DDBJ databases">
        <title>Bank of Algae and Cyanobacteria of the Azores (BACA) strain genomes.</title>
        <authorList>
            <person name="Luz R."/>
            <person name="Cordeiro R."/>
            <person name="Fonseca A."/>
            <person name="Goncalves V."/>
        </authorList>
    </citation>
    <scope>NUCLEOTIDE SEQUENCE</scope>
    <source>
        <strain evidence="9">BACA0141</strain>
    </source>
</reference>
<dbReference type="PANTHER" id="PTHR30558:SF3">
    <property type="entry name" value="BIOPOLYMER TRANSPORT PROTEIN EXBD-RELATED"/>
    <property type="match status" value="1"/>
</dbReference>
<dbReference type="InterPro" id="IPR003400">
    <property type="entry name" value="ExbD"/>
</dbReference>
<evidence type="ECO:0000256" key="4">
    <source>
        <dbReference type="ARBA" id="ARBA00022692"/>
    </source>
</evidence>
<keyword evidence="3" id="KW-1003">Cell membrane</keyword>
<keyword evidence="4 7" id="KW-0812">Transmembrane</keyword>
<comment type="subcellular location">
    <subcellularLocation>
        <location evidence="1">Cell membrane</location>
        <topology evidence="1">Single-pass membrane protein</topology>
    </subcellularLocation>
    <subcellularLocation>
        <location evidence="7">Cell membrane</location>
        <topology evidence="7">Single-pass type II membrane protein</topology>
    </subcellularLocation>
</comment>
<evidence type="ECO:0000256" key="1">
    <source>
        <dbReference type="ARBA" id="ARBA00004162"/>
    </source>
</evidence>
<dbReference type="GO" id="GO:0005886">
    <property type="term" value="C:plasma membrane"/>
    <property type="evidence" value="ECO:0007669"/>
    <property type="project" value="UniProtKB-SubCell"/>
</dbReference>
<proteinExistence type="inferred from homology"/>
<dbReference type="AlphaFoldDB" id="A0AAW9PVP4"/>
<keyword evidence="10" id="KW-1185">Reference proteome</keyword>
<keyword evidence="7" id="KW-0813">Transport</keyword>
<evidence type="ECO:0000313" key="10">
    <source>
        <dbReference type="Proteomes" id="UP001333818"/>
    </source>
</evidence>
<dbReference type="Proteomes" id="UP001333818">
    <property type="component" value="Unassembled WGS sequence"/>
</dbReference>
<accession>A0AAW9PVP4</accession>
<organism evidence="9 10">
    <name type="scientific">Tumidithrix elongata BACA0141</name>
    <dbReference type="NCBI Taxonomy" id="2716417"/>
    <lineage>
        <taxon>Bacteria</taxon>
        <taxon>Bacillati</taxon>
        <taxon>Cyanobacteriota</taxon>
        <taxon>Cyanophyceae</taxon>
        <taxon>Pseudanabaenales</taxon>
        <taxon>Pseudanabaenaceae</taxon>
        <taxon>Tumidithrix</taxon>
        <taxon>Tumidithrix elongata</taxon>
    </lineage>
</organism>